<evidence type="ECO:0000313" key="1">
    <source>
        <dbReference type="EMBL" id="SKB76255.1"/>
    </source>
</evidence>
<name>A0A1T5DXC0_9BACT</name>
<evidence type="ECO:0000313" key="2">
    <source>
        <dbReference type="Proteomes" id="UP000190897"/>
    </source>
</evidence>
<sequence>MVKNTTYDMETLTKLKSEELTTLLSESRGALEEAKNYLSKNGKKYELHDWITIAEYCKRFNIPNTQTVSNWIKRGIISEENTVVIEEYNNIRLIKAIPYNDHS</sequence>
<accession>A0A1T5DXC0</accession>
<keyword evidence="2" id="KW-1185">Reference proteome</keyword>
<gene>
    <name evidence="1" type="ORF">SAMN05660293_01978</name>
</gene>
<dbReference type="EMBL" id="FUZA01000002">
    <property type="protein sequence ID" value="SKB76255.1"/>
    <property type="molecule type" value="Genomic_DNA"/>
</dbReference>
<organism evidence="1 2">
    <name type="scientific">Dyadobacter psychrophilus</name>
    <dbReference type="NCBI Taxonomy" id="651661"/>
    <lineage>
        <taxon>Bacteria</taxon>
        <taxon>Pseudomonadati</taxon>
        <taxon>Bacteroidota</taxon>
        <taxon>Cytophagia</taxon>
        <taxon>Cytophagales</taxon>
        <taxon>Spirosomataceae</taxon>
        <taxon>Dyadobacter</taxon>
    </lineage>
</organism>
<reference evidence="2" key="1">
    <citation type="submission" date="2017-02" db="EMBL/GenBank/DDBJ databases">
        <authorList>
            <person name="Varghese N."/>
            <person name="Submissions S."/>
        </authorList>
    </citation>
    <scope>NUCLEOTIDE SEQUENCE [LARGE SCALE GENOMIC DNA]</scope>
    <source>
        <strain evidence="2">DSM 22270</strain>
    </source>
</reference>
<dbReference type="Proteomes" id="UP000190897">
    <property type="component" value="Unassembled WGS sequence"/>
</dbReference>
<dbReference type="STRING" id="651661.SAMN05660293_01978"/>
<dbReference type="AlphaFoldDB" id="A0A1T5DXC0"/>
<proteinExistence type="predicted"/>
<protein>
    <submittedName>
        <fullName evidence="1">Uncharacterized protein</fullName>
    </submittedName>
</protein>